<evidence type="ECO:0000313" key="2">
    <source>
        <dbReference type="EMBL" id="SEG87809.1"/>
    </source>
</evidence>
<dbReference type="AlphaFoldDB" id="A0A1H6DRA7"/>
<feature type="domain" description="Extradiol ring-cleavage dioxygenase LigAB LigA subunit" evidence="1">
    <location>
        <begin position="6"/>
        <end position="78"/>
    </location>
</feature>
<dbReference type="EMBL" id="FNVO01000021">
    <property type="protein sequence ID" value="SEG87809.1"/>
    <property type="molecule type" value="Genomic_DNA"/>
</dbReference>
<dbReference type="Proteomes" id="UP000236723">
    <property type="component" value="Unassembled WGS sequence"/>
</dbReference>
<dbReference type="RefSeq" id="WP_160147162.1">
    <property type="nucleotide sequence ID" value="NZ_FNVO01000021.1"/>
</dbReference>
<protein>
    <submittedName>
        <fullName evidence="2">Aromatic-ring-opening dioxygenase LigAB, LigA subunit</fullName>
    </submittedName>
</protein>
<gene>
    <name evidence="2" type="ORF">SAMN04489712_1216</name>
</gene>
<dbReference type="OrthoDB" id="3480574at2"/>
<dbReference type="Gene3D" id="1.10.700.10">
    <property type="entry name" value="Dioxygenase LigAB, LigA subunit"/>
    <property type="match status" value="1"/>
</dbReference>
<evidence type="ECO:0000313" key="3">
    <source>
        <dbReference type="Proteomes" id="UP000236723"/>
    </source>
</evidence>
<sequence length="85" mass="9290">MSVVGLNRLARELEHTPGLLEAFLATPEPVLADYPLTPEERLAVVRRDAAWLLERGMNPVALRNLMVVLGVAHQDMYTVPAADGA</sequence>
<proteinExistence type="predicted"/>
<keyword evidence="3" id="KW-1185">Reference proteome</keyword>
<name>A0A1H6DRA7_9ACTN</name>
<dbReference type="Pfam" id="PF07746">
    <property type="entry name" value="LigA"/>
    <property type="match status" value="1"/>
</dbReference>
<accession>A0A1H6DRA7</accession>
<reference evidence="3" key="1">
    <citation type="submission" date="2016-10" db="EMBL/GenBank/DDBJ databases">
        <authorList>
            <person name="Varghese N."/>
            <person name="Submissions S."/>
        </authorList>
    </citation>
    <scope>NUCLEOTIDE SEQUENCE [LARGE SCALE GENOMIC DNA]</scope>
    <source>
        <strain evidence="3">DSM 43163</strain>
    </source>
</reference>
<dbReference type="InterPro" id="IPR036622">
    <property type="entry name" value="LigA_sf"/>
</dbReference>
<keyword evidence="2" id="KW-0560">Oxidoreductase</keyword>
<evidence type="ECO:0000259" key="1">
    <source>
        <dbReference type="Pfam" id="PF07746"/>
    </source>
</evidence>
<dbReference type="InterPro" id="IPR011986">
    <property type="entry name" value="Xdiol_dOase_LigA"/>
</dbReference>
<keyword evidence="2" id="KW-0223">Dioxygenase</keyword>
<dbReference type="GO" id="GO:0051213">
    <property type="term" value="F:dioxygenase activity"/>
    <property type="evidence" value="ECO:0007669"/>
    <property type="project" value="UniProtKB-KW"/>
</dbReference>
<dbReference type="SUPFAM" id="SSF48076">
    <property type="entry name" value="LigA subunit of an aromatic-ring-opening dioxygenase LigAB"/>
    <property type="match status" value="1"/>
</dbReference>
<organism evidence="2 3">
    <name type="scientific">Thermomonospora echinospora</name>
    <dbReference type="NCBI Taxonomy" id="1992"/>
    <lineage>
        <taxon>Bacteria</taxon>
        <taxon>Bacillati</taxon>
        <taxon>Actinomycetota</taxon>
        <taxon>Actinomycetes</taxon>
        <taxon>Streptosporangiales</taxon>
        <taxon>Thermomonosporaceae</taxon>
        <taxon>Thermomonospora</taxon>
    </lineage>
</organism>